<keyword evidence="2" id="KW-1185">Reference proteome</keyword>
<organism evidence="1 2">
    <name type="scientific">Cytobacillus praedii</name>
    <dbReference type="NCBI Taxonomy" id="1742358"/>
    <lineage>
        <taxon>Bacteria</taxon>
        <taxon>Bacillati</taxon>
        <taxon>Bacillota</taxon>
        <taxon>Bacilli</taxon>
        <taxon>Bacillales</taxon>
        <taxon>Bacillaceae</taxon>
        <taxon>Cytobacillus</taxon>
    </lineage>
</organism>
<dbReference type="OrthoDB" id="2475064at2"/>
<evidence type="ECO:0000313" key="1">
    <source>
        <dbReference type="EMBL" id="TCJ05056.1"/>
    </source>
</evidence>
<dbReference type="Proteomes" id="UP000293846">
    <property type="component" value="Unassembled WGS sequence"/>
</dbReference>
<dbReference type="EMBL" id="SJTH01000006">
    <property type="protein sequence ID" value="TCJ05056.1"/>
    <property type="molecule type" value="Genomic_DNA"/>
</dbReference>
<dbReference type="NCBIfam" id="TIGR01637">
    <property type="entry name" value="phage_arpU"/>
    <property type="match status" value="1"/>
</dbReference>
<gene>
    <name evidence="1" type="ORF">E0Y62_07520</name>
</gene>
<sequence length="126" mass="14849">MMVQLTLLPTVDEKKVRNTVIKELKEYKALRIAMENKREIEEQGIEKLFPSLNDKEKEKIIKFNQINRTIKHALDDTEREIIEKKYLGPSRVKDISVYMDMGITKDQYYICKKQAIFQIATALTII</sequence>
<comment type="caution">
    <text evidence="1">The sequence shown here is derived from an EMBL/GenBank/DDBJ whole genome shotgun (WGS) entry which is preliminary data.</text>
</comment>
<protein>
    <submittedName>
        <fullName evidence="1">ArpU family transcriptional regulator</fullName>
    </submittedName>
</protein>
<reference evidence="1 2" key="1">
    <citation type="submission" date="2019-03" db="EMBL/GenBank/DDBJ databases">
        <authorList>
            <person name="Jensen L."/>
            <person name="Storgaard J."/>
            <person name="Sulaj E."/>
            <person name="Schramm A."/>
            <person name="Marshall I.P.G."/>
        </authorList>
    </citation>
    <scope>NUCLEOTIDE SEQUENCE [LARGE SCALE GENOMIC DNA]</scope>
    <source>
        <strain evidence="1 2">2017H2G3</strain>
    </source>
</reference>
<accession>A0A4R1B2D1</accession>
<proteinExistence type="predicted"/>
<name>A0A4R1B2D1_9BACI</name>
<dbReference type="InterPro" id="IPR006524">
    <property type="entry name" value="ArpU-like"/>
</dbReference>
<dbReference type="AlphaFoldDB" id="A0A4R1B2D1"/>
<evidence type="ECO:0000313" key="2">
    <source>
        <dbReference type="Proteomes" id="UP000293846"/>
    </source>
</evidence>